<dbReference type="Proteomes" id="UP001460270">
    <property type="component" value="Unassembled WGS sequence"/>
</dbReference>
<dbReference type="AlphaFoldDB" id="A0AAW0PMB3"/>
<dbReference type="EMBL" id="JBBPFD010000005">
    <property type="protein sequence ID" value="KAK7925288.1"/>
    <property type="molecule type" value="Genomic_DNA"/>
</dbReference>
<keyword evidence="2" id="KW-1185">Reference proteome</keyword>
<evidence type="ECO:0000313" key="2">
    <source>
        <dbReference type="Proteomes" id="UP001460270"/>
    </source>
</evidence>
<evidence type="ECO:0000313" key="1">
    <source>
        <dbReference type="EMBL" id="KAK7925288.1"/>
    </source>
</evidence>
<protein>
    <submittedName>
        <fullName evidence="1">Uncharacterized protein</fullName>
    </submittedName>
</protein>
<accession>A0AAW0PMB3</accession>
<proteinExistence type="predicted"/>
<name>A0AAW0PMB3_9GOBI</name>
<reference evidence="2" key="1">
    <citation type="submission" date="2024-04" db="EMBL/GenBank/DDBJ databases">
        <title>Salinicola lusitanus LLJ914,a marine bacterium isolated from the Okinawa Trough.</title>
        <authorList>
            <person name="Li J."/>
        </authorList>
    </citation>
    <scope>NUCLEOTIDE SEQUENCE [LARGE SCALE GENOMIC DNA]</scope>
</reference>
<organism evidence="1 2">
    <name type="scientific">Mugilogobius chulae</name>
    <name type="common">yellowstripe goby</name>
    <dbReference type="NCBI Taxonomy" id="88201"/>
    <lineage>
        <taxon>Eukaryota</taxon>
        <taxon>Metazoa</taxon>
        <taxon>Chordata</taxon>
        <taxon>Craniata</taxon>
        <taxon>Vertebrata</taxon>
        <taxon>Euteleostomi</taxon>
        <taxon>Actinopterygii</taxon>
        <taxon>Neopterygii</taxon>
        <taxon>Teleostei</taxon>
        <taxon>Neoteleostei</taxon>
        <taxon>Acanthomorphata</taxon>
        <taxon>Gobiaria</taxon>
        <taxon>Gobiiformes</taxon>
        <taxon>Gobioidei</taxon>
        <taxon>Gobiidae</taxon>
        <taxon>Gobionellinae</taxon>
        <taxon>Mugilogobius</taxon>
    </lineage>
</organism>
<gene>
    <name evidence="1" type="ORF">WMY93_007598</name>
</gene>
<sequence length="176" mass="19011">MPDGAGTVQISISEASAGYGNKLFINRQPSLSKLFLARLIRAHGCCGAISVTEPRSAVVPLKNHLHKELILRLAKARSGAGTYRGEQSERAHGLPRANFRANTQSLWSWESYSGGIKRDCSGLSCFRGPCGRAGGYEVKPILTQHGLDSAHSQIPFCPLKVTAHHCAITERGKQCT</sequence>
<comment type="caution">
    <text evidence="1">The sequence shown here is derived from an EMBL/GenBank/DDBJ whole genome shotgun (WGS) entry which is preliminary data.</text>
</comment>